<dbReference type="InterPro" id="IPR025711">
    <property type="entry name" value="PepSY"/>
</dbReference>
<sequence>MAGYGAGARHADMRFEPRHKNTGTLRARHLRLVGTLCAVVASAALVTGCGEDSGKASAAATSEAAKTVPKEAPSQSPTGSASLTQDQQERKALLADTKVTYDKAAATAVGKVSGGKLTDLDLKGLDDNDDTDGDDSDDDASGSPSPSPSPSGSSTGPEWVAEVAEKDGTVHNVRIDAVSGKVISSAPDNDQDADDKKETADWLSRVKQSPEQAAKVATDKKKGTVTSIGLDDNDKNTLVWSVDVVTDDWNKTDFEIDAVKGDITREHVDRD</sequence>
<dbReference type="Pfam" id="PF03413">
    <property type="entry name" value="PepSY"/>
    <property type="match status" value="1"/>
</dbReference>
<comment type="caution">
    <text evidence="3">The sequence shown here is derived from an EMBL/GenBank/DDBJ whole genome shotgun (WGS) entry which is preliminary data.</text>
</comment>
<protein>
    <submittedName>
        <fullName evidence="3">PepSY domain-containing protein</fullName>
    </submittedName>
</protein>
<feature type="region of interest" description="Disordered" evidence="1">
    <location>
        <begin position="51"/>
        <end position="90"/>
    </location>
</feature>
<organism evidence="3 4">
    <name type="scientific">Streptomyces rectiviolaceus</name>
    <dbReference type="NCBI Taxonomy" id="332591"/>
    <lineage>
        <taxon>Bacteria</taxon>
        <taxon>Bacillati</taxon>
        <taxon>Actinomycetota</taxon>
        <taxon>Actinomycetes</taxon>
        <taxon>Kitasatosporales</taxon>
        <taxon>Streptomycetaceae</taxon>
        <taxon>Streptomyces</taxon>
    </lineage>
</organism>
<name>A0ABP6MPP6_9ACTN</name>
<feature type="region of interest" description="Disordered" evidence="1">
    <location>
        <begin position="116"/>
        <end position="220"/>
    </location>
</feature>
<evidence type="ECO:0000259" key="2">
    <source>
        <dbReference type="Pfam" id="PF03413"/>
    </source>
</evidence>
<dbReference type="EMBL" id="BAAAUG010000084">
    <property type="protein sequence ID" value="GAA3119429.1"/>
    <property type="molecule type" value="Genomic_DNA"/>
</dbReference>
<reference evidence="4" key="1">
    <citation type="journal article" date="2019" name="Int. J. Syst. Evol. Microbiol.">
        <title>The Global Catalogue of Microorganisms (GCM) 10K type strain sequencing project: providing services to taxonomists for standard genome sequencing and annotation.</title>
        <authorList>
            <consortium name="The Broad Institute Genomics Platform"/>
            <consortium name="The Broad Institute Genome Sequencing Center for Infectious Disease"/>
            <person name="Wu L."/>
            <person name="Ma J."/>
        </authorList>
    </citation>
    <scope>NUCLEOTIDE SEQUENCE [LARGE SCALE GENOMIC DNA]</scope>
    <source>
        <strain evidence="4">JCM 9092</strain>
    </source>
</reference>
<evidence type="ECO:0000313" key="4">
    <source>
        <dbReference type="Proteomes" id="UP001501637"/>
    </source>
</evidence>
<dbReference type="Proteomes" id="UP001501637">
    <property type="component" value="Unassembled WGS sequence"/>
</dbReference>
<accession>A0ABP6MPP6</accession>
<proteinExistence type="predicted"/>
<keyword evidence="4" id="KW-1185">Reference proteome</keyword>
<evidence type="ECO:0000256" key="1">
    <source>
        <dbReference type="SAM" id="MobiDB-lite"/>
    </source>
</evidence>
<feature type="compositionally biased region" description="Low complexity" evidence="1">
    <location>
        <begin position="55"/>
        <end position="67"/>
    </location>
</feature>
<feature type="compositionally biased region" description="Acidic residues" evidence="1">
    <location>
        <begin position="127"/>
        <end position="140"/>
    </location>
</feature>
<dbReference type="Gene3D" id="3.10.450.40">
    <property type="match status" value="2"/>
</dbReference>
<feature type="compositionally biased region" description="Polar residues" evidence="1">
    <location>
        <begin position="73"/>
        <end position="86"/>
    </location>
</feature>
<feature type="domain" description="PepSY" evidence="2">
    <location>
        <begin position="207"/>
        <end position="266"/>
    </location>
</feature>
<evidence type="ECO:0000313" key="3">
    <source>
        <dbReference type="EMBL" id="GAA3119429.1"/>
    </source>
</evidence>
<gene>
    <name evidence="3" type="ORF">GCM10010449_46940</name>
</gene>